<comment type="caution">
    <text evidence="2">The sequence shown here is derived from an EMBL/GenBank/DDBJ whole genome shotgun (WGS) entry which is preliminary data.</text>
</comment>
<gene>
    <name evidence="3" type="ORF">ESW18_10710</name>
    <name evidence="2" type="ORF">LV84_01501</name>
</gene>
<keyword evidence="1" id="KW-0812">Transmembrane</keyword>
<proteinExistence type="predicted"/>
<accession>A0A2W7RSK4</accession>
<evidence type="ECO:0000256" key="1">
    <source>
        <dbReference type="SAM" id="Phobius"/>
    </source>
</evidence>
<dbReference type="OrthoDB" id="826600at2"/>
<reference evidence="2 4" key="1">
    <citation type="submission" date="2018-06" db="EMBL/GenBank/DDBJ databases">
        <title>Genomic Encyclopedia of Archaeal and Bacterial Type Strains, Phase II (KMG-II): from individual species to whole genera.</title>
        <authorList>
            <person name="Goeker M."/>
        </authorList>
    </citation>
    <scope>NUCLEOTIDE SEQUENCE [LARGE SCALE GENOMIC DNA]</scope>
    <source>
        <strain evidence="2 4">DSM 22686</strain>
    </source>
</reference>
<feature type="transmembrane region" description="Helical" evidence="1">
    <location>
        <begin position="21"/>
        <end position="39"/>
    </location>
</feature>
<reference evidence="3 5" key="2">
    <citation type="submission" date="2019-08" db="EMBL/GenBank/DDBJ databases">
        <title>Genome of Algoriphagus ratkowskyi IC026.</title>
        <authorList>
            <person name="Bowman J.P."/>
        </authorList>
    </citation>
    <scope>NUCLEOTIDE SEQUENCE [LARGE SCALE GENOMIC DNA]</scope>
    <source>
        <strain evidence="3 5">IC026</strain>
    </source>
</reference>
<evidence type="ECO:0000313" key="3">
    <source>
        <dbReference type="EMBL" id="TXD77827.1"/>
    </source>
</evidence>
<dbReference type="EMBL" id="QKZU01000005">
    <property type="protein sequence ID" value="PZX58297.1"/>
    <property type="molecule type" value="Genomic_DNA"/>
</dbReference>
<keyword evidence="5" id="KW-1185">Reference proteome</keyword>
<feature type="transmembrane region" description="Helical" evidence="1">
    <location>
        <begin position="59"/>
        <end position="76"/>
    </location>
</feature>
<dbReference type="Proteomes" id="UP000249115">
    <property type="component" value="Unassembled WGS sequence"/>
</dbReference>
<evidence type="ECO:0000313" key="5">
    <source>
        <dbReference type="Proteomes" id="UP000321927"/>
    </source>
</evidence>
<protein>
    <submittedName>
        <fullName evidence="2">Uncharacterized protein</fullName>
    </submittedName>
</protein>
<dbReference type="Proteomes" id="UP000321927">
    <property type="component" value="Unassembled WGS sequence"/>
</dbReference>
<keyword evidence="1" id="KW-1133">Transmembrane helix</keyword>
<evidence type="ECO:0000313" key="4">
    <source>
        <dbReference type="Proteomes" id="UP000249115"/>
    </source>
</evidence>
<evidence type="ECO:0000313" key="2">
    <source>
        <dbReference type="EMBL" id="PZX58297.1"/>
    </source>
</evidence>
<keyword evidence="1" id="KW-0472">Membrane</keyword>
<name>A0A2W7RSK4_9BACT</name>
<organism evidence="2 4">
    <name type="scientific">Algoriphagus ratkowskyi</name>
    <dbReference type="NCBI Taxonomy" id="57028"/>
    <lineage>
        <taxon>Bacteria</taxon>
        <taxon>Pseudomonadati</taxon>
        <taxon>Bacteroidota</taxon>
        <taxon>Cytophagia</taxon>
        <taxon>Cytophagales</taxon>
        <taxon>Cyclobacteriaceae</taxon>
        <taxon>Algoriphagus</taxon>
    </lineage>
</organism>
<dbReference type="RefSeq" id="WP_086500795.1">
    <property type="nucleotide sequence ID" value="NZ_MSSV01000005.1"/>
</dbReference>
<dbReference type="EMBL" id="VORV01000006">
    <property type="protein sequence ID" value="TXD77827.1"/>
    <property type="molecule type" value="Genomic_DNA"/>
</dbReference>
<sequence>MEIQEDTDRNSKKKTPFVYRSFFNFWLAVLLPGSIIITMGGQFFKSDPLWADFLKLPSTYARILIFQLILGIWLYYKEYKPKSAKFKEDA</sequence>
<dbReference type="AlphaFoldDB" id="A0A2W7RSK4"/>